<organism evidence="10 11">
    <name type="scientific">Loigolactobacillus backii</name>
    <dbReference type="NCBI Taxonomy" id="375175"/>
    <lineage>
        <taxon>Bacteria</taxon>
        <taxon>Bacillati</taxon>
        <taxon>Bacillota</taxon>
        <taxon>Bacilli</taxon>
        <taxon>Lactobacillales</taxon>
        <taxon>Lactobacillaceae</taxon>
        <taxon>Loigolactobacillus</taxon>
    </lineage>
</organism>
<dbReference type="OrthoDB" id="9812943at2"/>
<evidence type="ECO:0000313" key="10">
    <source>
        <dbReference type="EMBL" id="ANK62711.1"/>
    </source>
</evidence>
<dbReference type="InterPro" id="IPR027417">
    <property type="entry name" value="P-loop_NTPase"/>
</dbReference>
<comment type="similarity">
    <text evidence="1 8">Belongs to the CoaE family.</text>
</comment>
<comment type="pathway">
    <text evidence="8">Cofactor biosynthesis; coenzyme A biosynthesis; CoA from (R)-pantothenate: step 5/5.</text>
</comment>
<dbReference type="PANTHER" id="PTHR10695">
    <property type="entry name" value="DEPHOSPHO-COA KINASE-RELATED"/>
    <property type="match status" value="1"/>
</dbReference>
<comment type="catalytic activity">
    <reaction evidence="8">
        <text>3'-dephospho-CoA + ATP = ADP + CoA + H(+)</text>
        <dbReference type="Rhea" id="RHEA:18245"/>
        <dbReference type="ChEBI" id="CHEBI:15378"/>
        <dbReference type="ChEBI" id="CHEBI:30616"/>
        <dbReference type="ChEBI" id="CHEBI:57287"/>
        <dbReference type="ChEBI" id="CHEBI:57328"/>
        <dbReference type="ChEBI" id="CHEBI:456216"/>
        <dbReference type="EC" id="2.7.1.24"/>
    </reaction>
</comment>
<dbReference type="Proteomes" id="UP000078582">
    <property type="component" value="Chromosome"/>
</dbReference>
<keyword evidence="7 8" id="KW-0173">Coenzyme A biosynthesis</keyword>
<dbReference type="AlphaFoldDB" id="A0A192H416"/>
<protein>
    <recommendedName>
        <fullName evidence="8 9">Dephospho-CoA kinase</fullName>
        <ecNumber evidence="8 9">2.7.1.24</ecNumber>
    </recommendedName>
    <alternativeName>
        <fullName evidence="8">Dephosphocoenzyme A kinase</fullName>
    </alternativeName>
</protein>
<dbReference type="NCBIfam" id="TIGR00152">
    <property type="entry name" value="dephospho-CoA kinase"/>
    <property type="match status" value="1"/>
</dbReference>
<dbReference type="RefSeq" id="WP_068223637.1">
    <property type="nucleotide sequence ID" value="NZ_CP014623.1"/>
</dbReference>
<gene>
    <name evidence="8" type="primary">coaE</name>
    <name evidence="10" type="ORF">AYR53_08080</name>
</gene>
<evidence type="ECO:0000256" key="9">
    <source>
        <dbReference type="NCBIfam" id="TIGR00152"/>
    </source>
</evidence>
<comment type="subcellular location">
    <subcellularLocation>
        <location evidence="8">Cytoplasm</location>
    </subcellularLocation>
</comment>
<keyword evidence="11" id="KW-1185">Reference proteome</keyword>
<keyword evidence="3 8" id="KW-0808">Transferase</keyword>
<keyword evidence="4 8" id="KW-0547">Nucleotide-binding</keyword>
<dbReference type="GO" id="GO:0005737">
    <property type="term" value="C:cytoplasm"/>
    <property type="evidence" value="ECO:0007669"/>
    <property type="project" value="UniProtKB-SubCell"/>
</dbReference>
<keyword evidence="6 8" id="KW-0067">ATP-binding</keyword>
<dbReference type="Gene3D" id="3.40.50.300">
    <property type="entry name" value="P-loop containing nucleotide triphosphate hydrolases"/>
    <property type="match status" value="1"/>
</dbReference>
<dbReference type="SUPFAM" id="SSF52540">
    <property type="entry name" value="P-loop containing nucleoside triphosphate hydrolases"/>
    <property type="match status" value="1"/>
</dbReference>
<feature type="binding site" evidence="8">
    <location>
        <begin position="12"/>
        <end position="17"/>
    </location>
    <ligand>
        <name>ATP</name>
        <dbReference type="ChEBI" id="CHEBI:30616"/>
    </ligand>
</feature>
<dbReference type="GeneID" id="42982211"/>
<dbReference type="EC" id="2.7.1.24" evidence="8 9"/>
<dbReference type="FunFam" id="3.40.50.300:FF:000991">
    <property type="entry name" value="Dephospho-CoA kinase"/>
    <property type="match status" value="1"/>
</dbReference>
<dbReference type="GO" id="GO:0015937">
    <property type="term" value="P:coenzyme A biosynthetic process"/>
    <property type="evidence" value="ECO:0007669"/>
    <property type="project" value="UniProtKB-UniRule"/>
</dbReference>
<keyword evidence="2 8" id="KW-0963">Cytoplasm</keyword>
<evidence type="ECO:0000313" key="11">
    <source>
        <dbReference type="Proteomes" id="UP000078582"/>
    </source>
</evidence>
<evidence type="ECO:0000256" key="6">
    <source>
        <dbReference type="ARBA" id="ARBA00022840"/>
    </source>
</evidence>
<evidence type="ECO:0000256" key="4">
    <source>
        <dbReference type="ARBA" id="ARBA00022741"/>
    </source>
</evidence>
<sequence>MTVILGLTGGIASGKSTVSRYLNEFGFPVVDADIIAREVVEPGTIGLQQIIATFSEAVLKADGHLNRQYLGRIVFGQSKELAKLTKITAPLIRETITKRLQLLKEKKASLIVLDVPLMFETGYDKLTDVTLLVEIPKELQLQRLMRRDQLTYTAALARINTQWPLAKKRALADVVIDNSGTVAQTKQQMLDFLKQNHFV</sequence>
<dbReference type="PANTHER" id="PTHR10695:SF46">
    <property type="entry name" value="BIFUNCTIONAL COENZYME A SYNTHASE-RELATED"/>
    <property type="match status" value="1"/>
</dbReference>
<dbReference type="InterPro" id="IPR001977">
    <property type="entry name" value="Depp_CoAkinase"/>
</dbReference>
<accession>A0A192H416</accession>
<dbReference type="KEGG" id="lbt:AYR52_02960"/>
<evidence type="ECO:0000256" key="1">
    <source>
        <dbReference type="ARBA" id="ARBA00009018"/>
    </source>
</evidence>
<proteinExistence type="inferred from homology"/>
<evidence type="ECO:0000256" key="5">
    <source>
        <dbReference type="ARBA" id="ARBA00022777"/>
    </source>
</evidence>
<dbReference type="GO" id="GO:0004140">
    <property type="term" value="F:dephospho-CoA kinase activity"/>
    <property type="evidence" value="ECO:0007669"/>
    <property type="project" value="UniProtKB-UniRule"/>
</dbReference>
<evidence type="ECO:0000256" key="3">
    <source>
        <dbReference type="ARBA" id="ARBA00022679"/>
    </source>
</evidence>
<evidence type="ECO:0000256" key="8">
    <source>
        <dbReference type="HAMAP-Rule" id="MF_00376"/>
    </source>
</evidence>
<reference evidence="10 11" key="1">
    <citation type="submission" date="2016-03" db="EMBL/GenBank/DDBJ databases">
        <title>Pediococcus and Lactobacillus from brewery environment - whole genome sequencing and assembly.</title>
        <authorList>
            <person name="Behr J."/>
            <person name="Geissler A.J."/>
            <person name="Vogel R.F."/>
        </authorList>
    </citation>
    <scope>NUCLEOTIDE SEQUENCE [LARGE SCALE GENOMIC DNA]</scope>
    <source>
        <strain evidence="10 11">TMW 1.1989</strain>
    </source>
</reference>
<dbReference type="STRING" id="375175.AYR53_08080"/>
<dbReference type="EMBL" id="CP014873">
    <property type="protein sequence ID" value="ANK62711.1"/>
    <property type="molecule type" value="Genomic_DNA"/>
</dbReference>
<dbReference type="PROSITE" id="PS51219">
    <property type="entry name" value="DPCK"/>
    <property type="match status" value="1"/>
</dbReference>
<comment type="function">
    <text evidence="8">Catalyzes the phosphorylation of the 3'-hydroxyl group of dephosphocoenzyme A to form coenzyme A.</text>
</comment>
<dbReference type="CDD" id="cd02022">
    <property type="entry name" value="DPCK"/>
    <property type="match status" value="1"/>
</dbReference>
<keyword evidence="5 8" id="KW-0418">Kinase</keyword>
<name>A0A192H416_9LACO</name>
<evidence type="ECO:0000256" key="2">
    <source>
        <dbReference type="ARBA" id="ARBA00022490"/>
    </source>
</evidence>
<evidence type="ECO:0000256" key="7">
    <source>
        <dbReference type="ARBA" id="ARBA00022993"/>
    </source>
</evidence>
<dbReference type="Pfam" id="PF01121">
    <property type="entry name" value="CoaE"/>
    <property type="match status" value="1"/>
</dbReference>
<dbReference type="UniPathway" id="UPA00241">
    <property type="reaction ID" value="UER00356"/>
</dbReference>
<dbReference type="HAMAP" id="MF_00376">
    <property type="entry name" value="Dephospho_CoA_kinase"/>
    <property type="match status" value="1"/>
</dbReference>
<dbReference type="GO" id="GO:0005524">
    <property type="term" value="F:ATP binding"/>
    <property type="evidence" value="ECO:0007669"/>
    <property type="project" value="UniProtKB-UniRule"/>
</dbReference>